<reference evidence="1" key="1">
    <citation type="submission" date="2022-09" db="EMBL/GenBank/DDBJ databases">
        <title>Intensive care unit water sources are persistently colonized with multi-drug resistant bacteria and are the site of extensive horizontal gene transfer of antibiotic resistance genes.</title>
        <authorList>
            <person name="Diorio-Toth L."/>
        </authorList>
    </citation>
    <scope>NUCLEOTIDE SEQUENCE</scope>
    <source>
        <strain evidence="1">GD03864</strain>
    </source>
</reference>
<gene>
    <name evidence="1" type="ORF">N5D09_02200</name>
</gene>
<accession>A0ABD4XVJ8</accession>
<evidence type="ECO:0000313" key="2">
    <source>
        <dbReference type="Proteomes" id="UP001161139"/>
    </source>
</evidence>
<comment type="caution">
    <text evidence="1">The sequence shown here is derived from an EMBL/GenBank/DDBJ whole genome shotgun (WGS) entry which is preliminary data.</text>
</comment>
<evidence type="ECO:0000313" key="1">
    <source>
        <dbReference type="EMBL" id="MDH0686896.1"/>
    </source>
</evidence>
<sequence>MYRSEVRLTGRDVFLLLCAADVITSVSVRGQVYDQTSPDLGIRANLLLDYQSPVFAGCPHGTVVAASCLFDGLTDEVYQEVIARALAQVHPQIAEGTSAREALSMAESQAFDELIFRPEARALAIDEHLMAVAASHGLPPRVNARVHELPSINSQAALRTPRRSAGLIDNSVIRSAIALDCRESPFTEAALASLIGVLPQAPVVEFPAPEMR</sequence>
<dbReference type="RefSeq" id="WP_279648917.1">
    <property type="nucleotide sequence ID" value="NZ_JAOCDG010000003.1"/>
</dbReference>
<proteinExistence type="predicted"/>
<dbReference type="EMBL" id="JAOCDG010000003">
    <property type="protein sequence ID" value="MDH0686896.1"/>
    <property type="molecule type" value="Genomic_DNA"/>
</dbReference>
<name>A0ABD4XVJ8_STUST</name>
<organism evidence="1 2">
    <name type="scientific">Stutzerimonas stutzeri</name>
    <name type="common">Pseudomonas stutzeri</name>
    <dbReference type="NCBI Taxonomy" id="316"/>
    <lineage>
        <taxon>Bacteria</taxon>
        <taxon>Pseudomonadati</taxon>
        <taxon>Pseudomonadota</taxon>
        <taxon>Gammaproteobacteria</taxon>
        <taxon>Pseudomonadales</taxon>
        <taxon>Pseudomonadaceae</taxon>
        <taxon>Stutzerimonas</taxon>
    </lineage>
</organism>
<dbReference type="Proteomes" id="UP001161139">
    <property type="component" value="Unassembled WGS sequence"/>
</dbReference>
<protein>
    <submittedName>
        <fullName evidence="1">Uncharacterized protein</fullName>
    </submittedName>
</protein>
<dbReference type="AlphaFoldDB" id="A0ABD4XVJ8"/>